<evidence type="ECO:0000313" key="2">
    <source>
        <dbReference type="Proteomes" id="UP001500957"/>
    </source>
</evidence>
<organism evidence="1 2">
    <name type="scientific">Sporichthya brevicatena</name>
    <dbReference type="NCBI Taxonomy" id="171442"/>
    <lineage>
        <taxon>Bacteria</taxon>
        <taxon>Bacillati</taxon>
        <taxon>Actinomycetota</taxon>
        <taxon>Actinomycetes</taxon>
        <taxon>Sporichthyales</taxon>
        <taxon>Sporichthyaceae</taxon>
        <taxon>Sporichthya</taxon>
    </lineage>
</organism>
<dbReference type="EMBL" id="BAAAHE010000008">
    <property type="protein sequence ID" value="GAA0610870.1"/>
    <property type="molecule type" value="Genomic_DNA"/>
</dbReference>
<reference evidence="1 2" key="1">
    <citation type="journal article" date="2019" name="Int. J. Syst. Evol. Microbiol.">
        <title>The Global Catalogue of Microorganisms (GCM) 10K type strain sequencing project: providing services to taxonomists for standard genome sequencing and annotation.</title>
        <authorList>
            <consortium name="The Broad Institute Genomics Platform"/>
            <consortium name="The Broad Institute Genome Sequencing Center for Infectious Disease"/>
            <person name="Wu L."/>
            <person name="Ma J."/>
        </authorList>
    </citation>
    <scope>NUCLEOTIDE SEQUENCE [LARGE SCALE GENOMIC DNA]</scope>
    <source>
        <strain evidence="1 2">JCM 10671</strain>
    </source>
</reference>
<proteinExistence type="predicted"/>
<dbReference type="Proteomes" id="UP001500957">
    <property type="component" value="Unassembled WGS sequence"/>
</dbReference>
<gene>
    <name evidence="1" type="ORF">GCM10009547_11140</name>
</gene>
<accession>A0ABN1GGG1</accession>
<protein>
    <submittedName>
        <fullName evidence="1">Uncharacterized protein</fullName>
    </submittedName>
</protein>
<comment type="caution">
    <text evidence="1">The sequence shown here is derived from an EMBL/GenBank/DDBJ whole genome shotgun (WGS) entry which is preliminary data.</text>
</comment>
<evidence type="ECO:0000313" key="1">
    <source>
        <dbReference type="EMBL" id="GAA0610870.1"/>
    </source>
</evidence>
<sequence>MSATYMARARDCEHGHVIENAEEFVRLRTSDDPDEYFRAAHEEATVLTWLQVIERYPEMRFWVANNKTVPLEVLEVLRQDADERVRSMVRCKGSWKRAHPEDFKRAGDPE</sequence>
<keyword evidence="2" id="KW-1185">Reference proteome</keyword>
<name>A0ABN1GGG1_9ACTN</name>